<dbReference type="PANTHER" id="PTHR44169:SF6">
    <property type="entry name" value="NADPH-DEPENDENT 1-ACYLDIHYDROXYACETONE PHOSPHATE REDUCTASE"/>
    <property type="match status" value="1"/>
</dbReference>
<dbReference type="AlphaFoldDB" id="A0AAU7KLT0"/>
<dbReference type="GO" id="GO:0016491">
    <property type="term" value="F:oxidoreductase activity"/>
    <property type="evidence" value="ECO:0007669"/>
    <property type="project" value="UniProtKB-KW"/>
</dbReference>
<dbReference type="InterPro" id="IPR036291">
    <property type="entry name" value="NAD(P)-bd_dom_sf"/>
</dbReference>
<evidence type="ECO:0000256" key="4">
    <source>
        <dbReference type="SAM" id="MobiDB-lite"/>
    </source>
</evidence>
<dbReference type="PANTHER" id="PTHR44169">
    <property type="entry name" value="NADPH-DEPENDENT 1-ACYLDIHYDROXYACETONE PHOSPHATE REDUCTASE"/>
    <property type="match status" value="1"/>
</dbReference>
<accession>A0AAU7KLT0</accession>
<name>A0AAU7KLT0_9GAMM</name>
<dbReference type="EMBL" id="CP098827">
    <property type="protein sequence ID" value="XBO72427.1"/>
    <property type="molecule type" value="Genomic_DNA"/>
</dbReference>
<gene>
    <name evidence="5" type="ORF">NFG58_06905</name>
</gene>
<feature type="region of interest" description="Disordered" evidence="4">
    <location>
        <begin position="280"/>
        <end position="321"/>
    </location>
</feature>
<feature type="compositionally biased region" description="Gly residues" evidence="4">
    <location>
        <begin position="284"/>
        <end position="295"/>
    </location>
</feature>
<evidence type="ECO:0000256" key="1">
    <source>
        <dbReference type="ARBA" id="ARBA00006484"/>
    </source>
</evidence>
<dbReference type="PRINTS" id="PR00081">
    <property type="entry name" value="GDHRDH"/>
</dbReference>
<evidence type="ECO:0000256" key="2">
    <source>
        <dbReference type="ARBA" id="ARBA00023002"/>
    </source>
</evidence>
<comment type="similarity">
    <text evidence="1 3">Belongs to the short-chain dehydrogenases/reductases (SDR) family.</text>
</comment>
<evidence type="ECO:0000256" key="3">
    <source>
        <dbReference type="RuleBase" id="RU000363"/>
    </source>
</evidence>
<sequence length="321" mass="35066">MNHQGTERCVLVTGASSGIGEAIVTALLEQGFIVYAGARRVERMSHLADKGARVLSLDITDADSIAAVLTRIERDGVELDGLVNNAGYGSYGVLEEVPIEEARRQFEVNVFGLMALTREVLPGMRRRRRGRIVNIGSMAGRIWFPVGGWYHATKYALEALSDALRVETRPFGLSVSLIQPGVIRSEWAAIARKPLCEDPPEAPYARIKRGMAAILADHSRAGTPEMIAEAVVHALTASRPRRRYARPRDARILIFLHWLLPTWAWERGVRWLLARYARKASDDNGGGASVDGGEAGPDSGPENSNESGNKSDGEKRGEAES</sequence>
<evidence type="ECO:0000313" key="5">
    <source>
        <dbReference type="EMBL" id="XBO72427.1"/>
    </source>
</evidence>
<keyword evidence="2" id="KW-0560">Oxidoreductase</keyword>
<feature type="compositionally biased region" description="Basic and acidic residues" evidence="4">
    <location>
        <begin position="309"/>
        <end position="321"/>
    </location>
</feature>
<dbReference type="PRINTS" id="PR00080">
    <property type="entry name" value="SDRFAMILY"/>
</dbReference>
<reference evidence="5" key="1">
    <citation type="submission" date="2022-06" db="EMBL/GenBank/DDBJ databases">
        <title>A novel DMS-producing enzyme.</title>
        <authorList>
            <person name="Zhang Y."/>
        </authorList>
    </citation>
    <scope>NUCLEOTIDE SEQUENCE</scope>
    <source>
        <strain evidence="5">RT37</strain>
    </source>
</reference>
<dbReference type="SUPFAM" id="SSF51735">
    <property type="entry name" value="NAD(P)-binding Rossmann-fold domains"/>
    <property type="match status" value="1"/>
</dbReference>
<proteinExistence type="inferred from homology"/>
<dbReference type="CDD" id="cd05374">
    <property type="entry name" value="17beta-HSD-like_SDR_c"/>
    <property type="match status" value="1"/>
</dbReference>
<protein>
    <submittedName>
        <fullName evidence="5">Oxidoreductase</fullName>
    </submittedName>
</protein>
<dbReference type="InterPro" id="IPR002347">
    <property type="entry name" value="SDR_fam"/>
</dbReference>
<organism evidence="5">
    <name type="scientific">Halomonas sp. RT37</name>
    <dbReference type="NCBI Taxonomy" id="2950872"/>
    <lineage>
        <taxon>Bacteria</taxon>
        <taxon>Pseudomonadati</taxon>
        <taxon>Pseudomonadota</taxon>
        <taxon>Gammaproteobacteria</taxon>
        <taxon>Oceanospirillales</taxon>
        <taxon>Halomonadaceae</taxon>
        <taxon>Halomonas</taxon>
    </lineage>
</organism>
<dbReference type="Pfam" id="PF00106">
    <property type="entry name" value="adh_short"/>
    <property type="match status" value="1"/>
</dbReference>
<dbReference type="Gene3D" id="3.40.50.720">
    <property type="entry name" value="NAD(P)-binding Rossmann-like Domain"/>
    <property type="match status" value="1"/>
</dbReference>
<dbReference type="NCBIfam" id="NF004826">
    <property type="entry name" value="PRK06182.1"/>
    <property type="match status" value="1"/>
</dbReference>
<dbReference type="RefSeq" id="WP_348827846.1">
    <property type="nucleotide sequence ID" value="NZ_CP098827.1"/>
</dbReference>